<feature type="region of interest" description="Disordered" evidence="1">
    <location>
        <begin position="82"/>
        <end position="105"/>
    </location>
</feature>
<dbReference type="InterPro" id="IPR039540">
    <property type="entry name" value="UBL3-like_ubiquitin_dom"/>
</dbReference>
<proteinExistence type="predicted"/>
<dbReference type="PROSITE" id="PS50053">
    <property type="entry name" value="UBIQUITIN_2"/>
    <property type="match status" value="1"/>
</dbReference>
<evidence type="ECO:0000256" key="1">
    <source>
        <dbReference type="SAM" id="MobiDB-lite"/>
    </source>
</evidence>
<dbReference type="InterPro" id="IPR000626">
    <property type="entry name" value="Ubiquitin-like_dom"/>
</dbReference>
<feature type="domain" description="Ubiquitin-like" evidence="2">
    <location>
        <begin position="4"/>
        <end position="87"/>
    </location>
</feature>
<reference evidence="3" key="1">
    <citation type="submission" date="2021-01" db="EMBL/GenBank/DDBJ databases">
        <authorList>
            <person name="Corre E."/>
            <person name="Pelletier E."/>
            <person name="Niang G."/>
            <person name="Scheremetjew M."/>
            <person name="Finn R."/>
            <person name="Kale V."/>
            <person name="Holt S."/>
            <person name="Cochrane G."/>
            <person name="Meng A."/>
            <person name="Brown T."/>
            <person name="Cohen L."/>
        </authorList>
    </citation>
    <scope>NUCLEOTIDE SEQUENCE</scope>
    <source>
        <strain evidence="3">CCAP979/52</strain>
    </source>
</reference>
<dbReference type="InterPro" id="IPR029071">
    <property type="entry name" value="Ubiquitin-like_domsf"/>
</dbReference>
<gene>
    <name evidence="3" type="ORF">CCUR1050_LOCUS20678</name>
</gene>
<protein>
    <recommendedName>
        <fullName evidence="2">Ubiquitin-like domain-containing protein</fullName>
    </recommendedName>
</protein>
<name>A0A7S0MK31_9CRYP</name>
<organism evidence="3">
    <name type="scientific">Cryptomonas curvata</name>
    <dbReference type="NCBI Taxonomy" id="233186"/>
    <lineage>
        <taxon>Eukaryota</taxon>
        <taxon>Cryptophyceae</taxon>
        <taxon>Cryptomonadales</taxon>
        <taxon>Cryptomonadaceae</taxon>
        <taxon>Cryptomonas</taxon>
    </lineage>
</organism>
<evidence type="ECO:0000259" key="2">
    <source>
        <dbReference type="PROSITE" id="PS50053"/>
    </source>
</evidence>
<evidence type="ECO:0000313" key="3">
    <source>
        <dbReference type="EMBL" id="CAD8642994.1"/>
    </source>
</evidence>
<dbReference type="InterPro" id="IPR040015">
    <property type="entry name" value="UBL3-like"/>
</dbReference>
<accession>A0A7S0MK31</accession>
<dbReference type="AlphaFoldDB" id="A0A7S0MK31"/>
<dbReference type="PANTHER" id="PTHR13169:SF0">
    <property type="entry name" value="UBIQUITIN-LIKE PROTEIN 3"/>
    <property type="match status" value="1"/>
</dbReference>
<dbReference type="PANTHER" id="PTHR13169">
    <property type="entry name" value="UBIQUITIN-LIKE PROTEIN 3 HCG-1 PROTEIN"/>
    <property type="match status" value="1"/>
</dbReference>
<feature type="compositionally biased region" description="Polar residues" evidence="1">
    <location>
        <begin position="82"/>
        <end position="97"/>
    </location>
</feature>
<sequence>MTQKQYTVKFLFADATTIEQTFQLDITVLGAKQQLISSWPAAKSPAPTPDELKMIYNGKFLENIKTFQDYKVPDGTLVNMHLQPTPSQKSASANTTAAKPISEEGRCCIVS</sequence>
<dbReference type="SUPFAM" id="SSF54236">
    <property type="entry name" value="Ubiquitin-like"/>
    <property type="match status" value="1"/>
</dbReference>
<dbReference type="EMBL" id="HBEZ01037612">
    <property type="protein sequence ID" value="CAD8642994.1"/>
    <property type="molecule type" value="Transcribed_RNA"/>
</dbReference>
<dbReference type="Pfam" id="PF13881">
    <property type="entry name" value="Rad60-SLD_2"/>
    <property type="match status" value="1"/>
</dbReference>
<dbReference type="Gene3D" id="3.10.20.90">
    <property type="entry name" value="Phosphatidylinositol 3-kinase Catalytic Subunit, Chain A, domain 1"/>
    <property type="match status" value="1"/>
</dbReference>